<evidence type="ECO:0000256" key="1">
    <source>
        <dbReference type="SAM" id="MobiDB-lite"/>
    </source>
</evidence>
<proteinExistence type="predicted"/>
<accession>A0AAV4TJ99</accession>
<feature type="region of interest" description="Disordered" evidence="1">
    <location>
        <begin position="1"/>
        <end position="45"/>
    </location>
</feature>
<name>A0AAV4TJ99_CAEEX</name>
<organism evidence="2 3">
    <name type="scientific">Caerostris extrusa</name>
    <name type="common">Bark spider</name>
    <name type="synonym">Caerostris bankana</name>
    <dbReference type="NCBI Taxonomy" id="172846"/>
    <lineage>
        <taxon>Eukaryota</taxon>
        <taxon>Metazoa</taxon>
        <taxon>Ecdysozoa</taxon>
        <taxon>Arthropoda</taxon>
        <taxon>Chelicerata</taxon>
        <taxon>Arachnida</taxon>
        <taxon>Araneae</taxon>
        <taxon>Araneomorphae</taxon>
        <taxon>Entelegynae</taxon>
        <taxon>Araneoidea</taxon>
        <taxon>Araneidae</taxon>
        <taxon>Caerostris</taxon>
    </lineage>
</organism>
<gene>
    <name evidence="2" type="ORF">CEXT_167201</name>
</gene>
<keyword evidence="3" id="KW-1185">Reference proteome</keyword>
<dbReference type="AlphaFoldDB" id="A0AAV4TJ99"/>
<evidence type="ECO:0000313" key="2">
    <source>
        <dbReference type="EMBL" id="GIY44043.1"/>
    </source>
</evidence>
<reference evidence="2 3" key="1">
    <citation type="submission" date="2021-06" db="EMBL/GenBank/DDBJ databases">
        <title>Caerostris extrusa draft genome.</title>
        <authorList>
            <person name="Kono N."/>
            <person name="Arakawa K."/>
        </authorList>
    </citation>
    <scope>NUCLEOTIDE SEQUENCE [LARGE SCALE GENOMIC DNA]</scope>
</reference>
<protein>
    <submittedName>
        <fullName evidence="2">Uncharacterized protein</fullName>
    </submittedName>
</protein>
<sequence length="69" mass="7686">MQGSCSLLRPPLNCHGEKTGSLSQDFHRGRSGSSSPCRRSPPPSEHRLLEELRKGSNPLFLLPIIVYRT</sequence>
<dbReference type="Proteomes" id="UP001054945">
    <property type="component" value="Unassembled WGS sequence"/>
</dbReference>
<dbReference type="EMBL" id="BPLR01011075">
    <property type="protein sequence ID" value="GIY44043.1"/>
    <property type="molecule type" value="Genomic_DNA"/>
</dbReference>
<evidence type="ECO:0000313" key="3">
    <source>
        <dbReference type="Proteomes" id="UP001054945"/>
    </source>
</evidence>
<comment type="caution">
    <text evidence="2">The sequence shown here is derived from an EMBL/GenBank/DDBJ whole genome shotgun (WGS) entry which is preliminary data.</text>
</comment>